<reference evidence="3" key="1">
    <citation type="journal article" date="2013" name="Nature">
        <title>Draft genome of the wheat A-genome progenitor Triticum urartu.</title>
        <authorList>
            <person name="Ling H.Q."/>
            <person name="Zhao S."/>
            <person name="Liu D."/>
            <person name="Wang J."/>
            <person name="Sun H."/>
            <person name="Zhang C."/>
            <person name="Fan H."/>
            <person name="Li D."/>
            <person name="Dong L."/>
            <person name="Tao Y."/>
            <person name="Gao C."/>
            <person name="Wu H."/>
            <person name="Li Y."/>
            <person name="Cui Y."/>
            <person name="Guo X."/>
            <person name="Zheng S."/>
            <person name="Wang B."/>
            <person name="Yu K."/>
            <person name="Liang Q."/>
            <person name="Yang W."/>
            <person name="Lou X."/>
            <person name="Chen J."/>
            <person name="Feng M."/>
            <person name="Jian J."/>
            <person name="Zhang X."/>
            <person name="Luo G."/>
            <person name="Jiang Y."/>
            <person name="Liu J."/>
            <person name="Wang Z."/>
            <person name="Sha Y."/>
            <person name="Zhang B."/>
            <person name="Wu H."/>
            <person name="Tang D."/>
            <person name="Shen Q."/>
            <person name="Xue P."/>
            <person name="Zou S."/>
            <person name="Wang X."/>
            <person name="Liu X."/>
            <person name="Wang F."/>
            <person name="Yang Y."/>
            <person name="An X."/>
            <person name="Dong Z."/>
            <person name="Zhang K."/>
            <person name="Zhang X."/>
            <person name="Luo M.C."/>
            <person name="Dvorak J."/>
            <person name="Tong Y."/>
            <person name="Wang J."/>
            <person name="Yang H."/>
            <person name="Li Z."/>
            <person name="Wang D."/>
            <person name="Zhang A."/>
            <person name="Wang J."/>
        </authorList>
    </citation>
    <scope>NUCLEOTIDE SEQUENCE</scope>
    <source>
        <strain evidence="3">cv. G1812</strain>
    </source>
</reference>
<proteinExistence type="predicted"/>
<reference evidence="2" key="3">
    <citation type="submission" date="2022-06" db="UniProtKB">
        <authorList>
            <consortium name="EnsemblPlants"/>
        </authorList>
    </citation>
    <scope>IDENTIFICATION</scope>
</reference>
<dbReference type="Proteomes" id="UP000015106">
    <property type="component" value="Chromosome 5"/>
</dbReference>
<accession>A0A8R7ULV2</accession>
<dbReference type="Gramene" id="TuG1812G0500003292.01.T03">
    <property type="protein sequence ID" value="TuG1812G0500003292.01.T03"/>
    <property type="gene ID" value="TuG1812G0500003292.01"/>
</dbReference>
<dbReference type="EnsemblPlants" id="TuG1812G0500003292.01.T03">
    <property type="protein sequence ID" value="TuG1812G0500003292.01.T03"/>
    <property type="gene ID" value="TuG1812G0500003292.01"/>
</dbReference>
<evidence type="ECO:0000256" key="1">
    <source>
        <dbReference type="SAM" id="MobiDB-lite"/>
    </source>
</evidence>
<protein>
    <submittedName>
        <fullName evidence="2">Uncharacterized protein</fullName>
    </submittedName>
</protein>
<evidence type="ECO:0000313" key="2">
    <source>
        <dbReference type="EnsemblPlants" id="TuG1812G0500003292.01.T03"/>
    </source>
</evidence>
<feature type="region of interest" description="Disordered" evidence="1">
    <location>
        <begin position="17"/>
        <end position="37"/>
    </location>
</feature>
<sequence>MNPDPWRWMAEPLWSMAPGRRQSGRTGSVMLGGAAAGTGHRRERVGSFRLARNIPTDYIALTFRMSYYSLHRAGHAQFGGQDDTRWTLLSECC</sequence>
<reference evidence="2" key="2">
    <citation type="submission" date="2018-03" db="EMBL/GenBank/DDBJ databases">
        <title>The Triticum urartu genome reveals the dynamic nature of wheat genome evolution.</title>
        <authorList>
            <person name="Ling H."/>
            <person name="Ma B."/>
            <person name="Shi X."/>
            <person name="Liu H."/>
            <person name="Dong L."/>
            <person name="Sun H."/>
            <person name="Cao Y."/>
            <person name="Gao Q."/>
            <person name="Zheng S."/>
            <person name="Li Y."/>
            <person name="Yu Y."/>
            <person name="Du H."/>
            <person name="Qi M."/>
            <person name="Li Y."/>
            <person name="Yu H."/>
            <person name="Cui Y."/>
            <person name="Wang N."/>
            <person name="Chen C."/>
            <person name="Wu H."/>
            <person name="Zhao Y."/>
            <person name="Zhang J."/>
            <person name="Li Y."/>
            <person name="Zhou W."/>
            <person name="Zhang B."/>
            <person name="Hu W."/>
            <person name="Eijk M."/>
            <person name="Tang J."/>
            <person name="Witsenboer H."/>
            <person name="Zhao S."/>
            <person name="Li Z."/>
            <person name="Zhang A."/>
            <person name="Wang D."/>
            <person name="Liang C."/>
        </authorList>
    </citation>
    <scope>NUCLEOTIDE SEQUENCE [LARGE SCALE GENOMIC DNA]</scope>
    <source>
        <strain evidence="2">cv. G1812</strain>
    </source>
</reference>
<organism evidence="2 3">
    <name type="scientific">Triticum urartu</name>
    <name type="common">Red wild einkorn</name>
    <name type="synonym">Crithodium urartu</name>
    <dbReference type="NCBI Taxonomy" id="4572"/>
    <lineage>
        <taxon>Eukaryota</taxon>
        <taxon>Viridiplantae</taxon>
        <taxon>Streptophyta</taxon>
        <taxon>Embryophyta</taxon>
        <taxon>Tracheophyta</taxon>
        <taxon>Spermatophyta</taxon>
        <taxon>Magnoliopsida</taxon>
        <taxon>Liliopsida</taxon>
        <taxon>Poales</taxon>
        <taxon>Poaceae</taxon>
        <taxon>BOP clade</taxon>
        <taxon>Pooideae</taxon>
        <taxon>Triticodae</taxon>
        <taxon>Triticeae</taxon>
        <taxon>Triticinae</taxon>
        <taxon>Triticum</taxon>
    </lineage>
</organism>
<dbReference type="AlphaFoldDB" id="A0A8R7ULV2"/>
<name>A0A8R7ULV2_TRIUA</name>
<keyword evidence="3" id="KW-1185">Reference proteome</keyword>
<evidence type="ECO:0000313" key="3">
    <source>
        <dbReference type="Proteomes" id="UP000015106"/>
    </source>
</evidence>